<comment type="subcellular location">
    <subcellularLocation>
        <location evidence="1">Nucleus</location>
    </subcellularLocation>
</comment>
<dbReference type="GO" id="GO:0030896">
    <property type="term" value="C:checkpoint clamp complex"/>
    <property type="evidence" value="ECO:0007669"/>
    <property type="project" value="TreeGrafter"/>
</dbReference>
<dbReference type="OMA" id="MSIYCRL"/>
<comment type="caution">
    <text evidence="7">The sequence shown here is derived from an EMBL/GenBank/DDBJ whole genome shotgun (WGS) entry which is preliminary data.</text>
</comment>
<dbReference type="InterPro" id="IPR003021">
    <property type="entry name" value="Rad1_Rec1_Rad17"/>
</dbReference>
<evidence type="ECO:0000256" key="1">
    <source>
        <dbReference type="ARBA" id="ARBA00004123"/>
    </source>
</evidence>
<comment type="similarity">
    <text evidence="2">Belongs to the rad1 family.</text>
</comment>
<dbReference type="Pfam" id="PF02144">
    <property type="entry name" value="Rad1"/>
    <property type="match status" value="1"/>
</dbReference>
<evidence type="ECO:0000256" key="5">
    <source>
        <dbReference type="ARBA" id="ARBA00023242"/>
    </source>
</evidence>
<feature type="region of interest" description="Disordered" evidence="6">
    <location>
        <begin position="248"/>
        <end position="276"/>
    </location>
</feature>
<proteinExistence type="inferred from homology"/>
<feature type="compositionally biased region" description="Gly residues" evidence="6">
    <location>
        <begin position="248"/>
        <end position="274"/>
    </location>
</feature>
<name>A0A0N1HUB9_LEPSE</name>
<dbReference type="GO" id="GO:0006281">
    <property type="term" value="P:DNA repair"/>
    <property type="evidence" value="ECO:0007669"/>
    <property type="project" value="UniProtKB-KW"/>
</dbReference>
<dbReference type="EMBL" id="LJSK01000219">
    <property type="protein sequence ID" value="KPI84952.1"/>
    <property type="molecule type" value="Genomic_DNA"/>
</dbReference>
<dbReference type="VEuPathDB" id="TriTrypDB:Lsey_0219_0080"/>
<dbReference type="Gene3D" id="3.70.10.10">
    <property type="match status" value="1"/>
</dbReference>
<evidence type="ECO:0000256" key="6">
    <source>
        <dbReference type="SAM" id="MobiDB-lite"/>
    </source>
</evidence>
<dbReference type="OrthoDB" id="271772at2759"/>
<organism evidence="7 8">
    <name type="scientific">Leptomonas seymouri</name>
    <dbReference type="NCBI Taxonomy" id="5684"/>
    <lineage>
        <taxon>Eukaryota</taxon>
        <taxon>Discoba</taxon>
        <taxon>Euglenozoa</taxon>
        <taxon>Kinetoplastea</taxon>
        <taxon>Metakinetoplastina</taxon>
        <taxon>Trypanosomatida</taxon>
        <taxon>Trypanosomatidae</taxon>
        <taxon>Leishmaniinae</taxon>
        <taxon>Leptomonas</taxon>
    </lineage>
</organism>
<gene>
    <name evidence="7" type="ORF">ABL78_5995</name>
</gene>
<accession>A0A0N1HUB9</accession>
<dbReference type="PANTHER" id="PTHR10870">
    <property type="entry name" value="CELL CYCLE CHECKPOINT PROTEIN RAD1"/>
    <property type="match status" value="1"/>
</dbReference>
<sequence length="350" mass="36560">MSVYCRIASPAVFLRALHTVSVSRDGWATVVFIDSHVVLHVEGTDDNMTATCTLPKTLFAEYAVVETRFSLHIPTLIDALLMLGPAVLTASTRAVLAYPTEDARLLVELTPSDCPSVSYTAVASSTAYDAQLGTGQRILQSLLVTRSVKDQVLDLRFAEATLLAQVTLQGDAMRDLIADLTAAQCTEASIRVDPTHGLSLRGQGGPFGEVFAHIGAHSDAVLALSRDQAGETRVYTHHLALACGLRGAGSGGSTGPSGNSRGRGGPNASAGGGFSARDGRLSTADGILMGLAASGVGGSGAATVFGGFERLTLQINSRRQLSVLHTQREHEQKAAVTVVVMPLCSVYDIA</sequence>
<dbReference type="Proteomes" id="UP000038009">
    <property type="component" value="Unassembled WGS sequence"/>
</dbReference>
<evidence type="ECO:0008006" key="9">
    <source>
        <dbReference type="Google" id="ProtNLM"/>
    </source>
</evidence>
<evidence type="ECO:0000313" key="7">
    <source>
        <dbReference type="EMBL" id="KPI84952.1"/>
    </source>
</evidence>
<dbReference type="AlphaFoldDB" id="A0A0N1HUB9"/>
<keyword evidence="4" id="KW-0234">DNA repair</keyword>
<keyword evidence="3" id="KW-0227">DNA damage</keyword>
<evidence type="ECO:0000256" key="4">
    <source>
        <dbReference type="ARBA" id="ARBA00023204"/>
    </source>
</evidence>
<evidence type="ECO:0000256" key="2">
    <source>
        <dbReference type="ARBA" id="ARBA00010991"/>
    </source>
</evidence>
<evidence type="ECO:0000313" key="8">
    <source>
        <dbReference type="Proteomes" id="UP000038009"/>
    </source>
</evidence>
<reference evidence="7 8" key="1">
    <citation type="journal article" date="2015" name="PLoS Pathog.">
        <title>Leptomonas seymouri: Adaptations to the Dixenous Life Cycle Analyzed by Genome Sequencing, Transcriptome Profiling and Co-infection with Leishmania donovani.</title>
        <authorList>
            <person name="Kraeva N."/>
            <person name="Butenko A."/>
            <person name="Hlavacova J."/>
            <person name="Kostygov A."/>
            <person name="Myskova J."/>
            <person name="Grybchuk D."/>
            <person name="Lestinova T."/>
            <person name="Votypka J."/>
            <person name="Volf P."/>
            <person name="Opperdoes F."/>
            <person name="Flegontov P."/>
            <person name="Lukes J."/>
            <person name="Yurchenko V."/>
        </authorList>
    </citation>
    <scope>NUCLEOTIDE SEQUENCE [LARGE SCALE GENOMIC DNA]</scope>
    <source>
        <strain evidence="7 8">ATCC 30220</strain>
    </source>
</reference>
<evidence type="ECO:0000256" key="3">
    <source>
        <dbReference type="ARBA" id="ARBA00022763"/>
    </source>
</evidence>
<dbReference type="GO" id="GO:0000077">
    <property type="term" value="P:DNA damage checkpoint signaling"/>
    <property type="evidence" value="ECO:0007669"/>
    <property type="project" value="InterPro"/>
</dbReference>
<protein>
    <recommendedName>
        <fullName evidence="9">Cell cycle checkpoint protein RAD1-like protein</fullName>
    </recommendedName>
</protein>
<dbReference type="PANTHER" id="PTHR10870:SF0">
    <property type="entry name" value="CELL CYCLE CHECKPOINT PROTEIN RAD1"/>
    <property type="match status" value="1"/>
</dbReference>
<keyword evidence="8" id="KW-1185">Reference proteome</keyword>
<keyword evidence="5" id="KW-0539">Nucleus</keyword>